<feature type="domain" description="RNA polymerase sigma-70 region 2" evidence="6">
    <location>
        <begin position="37"/>
        <end position="102"/>
    </location>
</feature>
<organism evidence="8 9">
    <name type="scientific">Pedobacter insulae</name>
    <dbReference type="NCBI Taxonomy" id="414048"/>
    <lineage>
        <taxon>Bacteria</taxon>
        <taxon>Pseudomonadati</taxon>
        <taxon>Bacteroidota</taxon>
        <taxon>Sphingobacteriia</taxon>
        <taxon>Sphingobacteriales</taxon>
        <taxon>Sphingobacteriaceae</taxon>
        <taxon>Pedobacter</taxon>
    </lineage>
</organism>
<accession>A0A1I2YY24</accession>
<dbReference type="NCBIfam" id="TIGR02937">
    <property type="entry name" value="sigma70-ECF"/>
    <property type="match status" value="1"/>
</dbReference>
<dbReference type="InterPro" id="IPR013324">
    <property type="entry name" value="RNA_pol_sigma_r3/r4-like"/>
</dbReference>
<sequence>MPLICVPLYKQTHYTILLTSNLIHGCVKKDRISQKELYKLYYGYALRICLRYAKDKDEAVEIVNDGFMKVFMNISKYQIEQSFNSWLSTIMINTAIDQYRKRIKQIEMEELNEKQEVEDRENILSNINYEDLIKLVQKLSYAYRTVFNLFAIDGYNHEEIAAMLHISVGTSKSNLFKARENLKKMLTESRMVANHDINY</sequence>
<keyword evidence="9" id="KW-1185">Reference proteome</keyword>
<evidence type="ECO:0000313" key="8">
    <source>
        <dbReference type="EMBL" id="SFH30096.1"/>
    </source>
</evidence>
<keyword evidence="2" id="KW-0805">Transcription regulation</keyword>
<comment type="similarity">
    <text evidence="1">Belongs to the sigma-70 factor family. ECF subfamily.</text>
</comment>
<dbReference type="SUPFAM" id="SSF88659">
    <property type="entry name" value="Sigma3 and sigma4 domains of RNA polymerase sigma factors"/>
    <property type="match status" value="1"/>
</dbReference>
<dbReference type="AlphaFoldDB" id="A0A1I2YY24"/>
<evidence type="ECO:0000259" key="7">
    <source>
        <dbReference type="Pfam" id="PF08281"/>
    </source>
</evidence>
<dbReference type="GO" id="GO:0006352">
    <property type="term" value="P:DNA-templated transcription initiation"/>
    <property type="evidence" value="ECO:0007669"/>
    <property type="project" value="InterPro"/>
</dbReference>
<dbReference type="STRING" id="414048.SAMN04489864_108147"/>
<feature type="domain" description="RNA polymerase sigma factor 70 region 4 type 2" evidence="7">
    <location>
        <begin position="130"/>
        <end position="182"/>
    </location>
</feature>
<dbReference type="Gene3D" id="1.10.1740.10">
    <property type="match status" value="1"/>
</dbReference>
<evidence type="ECO:0000256" key="4">
    <source>
        <dbReference type="ARBA" id="ARBA00023125"/>
    </source>
</evidence>
<evidence type="ECO:0000313" key="9">
    <source>
        <dbReference type="Proteomes" id="UP000199666"/>
    </source>
</evidence>
<dbReference type="InterPro" id="IPR039425">
    <property type="entry name" value="RNA_pol_sigma-70-like"/>
</dbReference>
<dbReference type="CDD" id="cd06171">
    <property type="entry name" value="Sigma70_r4"/>
    <property type="match status" value="1"/>
</dbReference>
<keyword evidence="3" id="KW-0731">Sigma factor</keyword>
<dbReference type="Gene3D" id="1.10.10.10">
    <property type="entry name" value="Winged helix-like DNA-binding domain superfamily/Winged helix DNA-binding domain"/>
    <property type="match status" value="1"/>
</dbReference>
<evidence type="ECO:0000259" key="6">
    <source>
        <dbReference type="Pfam" id="PF04542"/>
    </source>
</evidence>
<evidence type="ECO:0000256" key="5">
    <source>
        <dbReference type="ARBA" id="ARBA00023163"/>
    </source>
</evidence>
<dbReference type="Pfam" id="PF04542">
    <property type="entry name" value="Sigma70_r2"/>
    <property type="match status" value="1"/>
</dbReference>
<dbReference type="InterPro" id="IPR007627">
    <property type="entry name" value="RNA_pol_sigma70_r2"/>
</dbReference>
<dbReference type="PANTHER" id="PTHR43133:SF8">
    <property type="entry name" value="RNA POLYMERASE SIGMA FACTOR HI_1459-RELATED"/>
    <property type="match status" value="1"/>
</dbReference>
<keyword evidence="5" id="KW-0804">Transcription</keyword>
<dbReference type="Pfam" id="PF08281">
    <property type="entry name" value="Sigma70_r4_2"/>
    <property type="match status" value="1"/>
</dbReference>
<dbReference type="InterPro" id="IPR013249">
    <property type="entry name" value="RNA_pol_sigma70_r4_t2"/>
</dbReference>
<dbReference type="SUPFAM" id="SSF88946">
    <property type="entry name" value="Sigma2 domain of RNA polymerase sigma factors"/>
    <property type="match status" value="1"/>
</dbReference>
<reference evidence="8 9" key="1">
    <citation type="submission" date="2016-10" db="EMBL/GenBank/DDBJ databases">
        <authorList>
            <person name="de Groot N.N."/>
        </authorList>
    </citation>
    <scope>NUCLEOTIDE SEQUENCE [LARGE SCALE GENOMIC DNA]</scope>
    <source>
        <strain evidence="8 9">DSM 18684</strain>
    </source>
</reference>
<evidence type="ECO:0000256" key="3">
    <source>
        <dbReference type="ARBA" id="ARBA00023082"/>
    </source>
</evidence>
<protein>
    <submittedName>
        <fullName evidence="8">RNA polymerase sigma-70 factor, ECF subfamily</fullName>
    </submittedName>
</protein>
<evidence type="ECO:0000256" key="2">
    <source>
        <dbReference type="ARBA" id="ARBA00023015"/>
    </source>
</evidence>
<dbReference type="InterPro" id="IPR036388">
    <property type="entry name" value="WH-like_DNA-bd_sf"/>
</dbReference>
<name>A0A1I2YY24_9SPHI</name>
<dbReference type="GO" id="GO:0003677">
    <property type="term" value="F:DNA binding"/>
    <property type="evidence" value="ECO:0007669"/>
    <property type="project" value="UniProtKB-KW"/>
</dbReference>
<dbReference type="EMBL" id="FOPP01000008">
    <property type="protein sequence ID" value="SFH30096.1"/>
    <property type="molecule type" value="Genomic_DNA"/>
</dbReference>
<dbReference type="PANTHER" id="PTHR43133">
    <property type="entry name" value="RNA POLYMERASE ECF-TYPE SIGMA FACTO"/>
    <property type="match status" value="1"/>
</dbReference>
<proteinExistence type="inferred from homology"/>
<dbReference type="GO" id="GO:0016987">
    <property type="term" value="F:sigma factor activity"/>
    <property type="evidence" value="ECO:0007669"/>
    <property type="project" value="UniProtKB-KW"/>
</dbReference>
<dbReference type="InterPro" id="IPR013325">
    <property type="entry name" value="RNA_pol_sigma_r2"/>
</dbReference>
<dbReference type="Proteomes" id="UP000199666">
    <property type="component" value="Unassembled WGS sequence"/>
</dbReference>
<keyword evidence="4" id="KW-0238">DNA-binding</keyword>
<dbReference type="InterPro" id="IPR014284">
    <property type="entry name" value="RNA_pol_sigma-70_dom"/>
</dbReference>
<evidence type="ECO:0000256" key="1">
    <source>
        <dbReference type="ARBA" id="ARBA00010641"/>
    </source>
</evidence>
<gene>
    <name evidence="8" type="ORF">SAMN04489864_108147</name>
</gene>